<comment type="caution">
    <text evidence="1">The sequence shown here is derived from an EMBL/GenBank/DDBJ whole genome shotgun (WGS) entry which is preliminary data.</text>
</comment>
<organism evidence="1 2">
    <name type="scientific">Rhododendron molle</name>
    <name type="common">Chinese azalea</name>
    <name type="synonym">Azalea mollis</name>
    <dbReference type="NCBI Taxonomy" id="49168"/>
    <lineage>
        <taxon>Eukaryota</taxon>
        <taxon>Viridiplantae</taxon>
        <taxon>Streptophyta</taxon>
        <taxon>Embryophyta</taxon>
        <taxon>Tracheophyta</taxon>
        <taxon>Spermatophyta</taxon>
        <taxon>Magnoliopsida</taxon>
        <taxon>eudicotyledons</taxon>
        <taxon>Gunneridae</taxon>
        <taxon>Pentapetalae</taxon>
        <taxon>asterids</taxon>
        <taxon>Ericales</taxon>
        <taxon>Ericaceae</taxon>
        <taxon>Ericoideae</taxon>
        <taxon>Rhodoreae</taxon>
        <taxon>Rhododendron</taxon>
    </lineage>
</organism>
<sequence>MSDSREESPDWLRAFEAPTRSVLTLSSGSEASPHGSPLTDDRTNDKEPSPGETSQFPEKDEDDDKPISILTKQSSSKKPLKTKSPNKRPTGEQTPAKKRKMENGSAGGGESAKLQKPETHAEPNVRGYGPRLRSHSYFQVKHRNAIVAPISSVWTLSSDSESPSNSPIREAPKGKSPKKGIKAEDPVATKKKSPNTIVIKKGNDGDADAAEEEIAEKNIEPRFSSSRLPLVLSEKVSRTKALVECDGESIDLSGDVGAVGRVVISDNPSGNHDVFFDLKGKLGVLTKIYDLHSGTIYKTAIVPSRTFCVVSFGQSEAKVEAIMNDFIQLTPQSNVYEAETMVEGTLEGYSFDSDDDADKVPKTITNQTDQNEDGGEQSNTKPKSKKAEKASGVVRKRGKAAVGKPPKKLKKKTQAPKKSKTKK</sequence>
<evidence type="ECO:0000313" key="1">
    <source>
        <dbReference type="EMBL" id="KAI8565177.1"/>
    </source>
</evidence>
<name>A0ACC0PHJ6_RHOML</name>
<keyword evidence="2" id="KW-1185">Reference proteome</keyword>
<reference evidence="1" key="1">
    <citation type="submission" date="2022-02" db="EMBL/GenBank/DDBJ databases">
        <title>Plant Genome Project.</title>
        <authorList>
            <person name="Zhang R.-G."/>
        </authorList>
    </citation>
    <scope>NUCLEOTIDE SEQUENCE</scope>
    <source>
        <strain evidence="1">AT1</strain>
    </source>
</reference>
<dbReference type="EMBL" id="CM046390">
    <property type="protein sequence ID" value="KAI8565177.1"/>
    <property type="molecule type" value="Genomic_DNA"/>
</dbReference>
<protein>
    <submittedName>
        <fullName evidence="1">Uncharacterized protein</fullName>
    </submittedName>
</protein>
<accession>A0ACC0PHJ6</accession>
<dbReference type="Proteomes" id="UP001062846">
    <property type="component" value="Chromosome 3"/>
</dbReference>
<proteinExistence type="predicted"/>
<gene>
    <name evidence="1" type="ORF">RHMOL_Rhmol03G0240700</name>
</gene>
<evidence type="ECO:0000313" key="2">
    <source>
        <dbReference type="Proteomes" id="UP001062846"/>
    </source>
</evidence>